<dbReference type="EMBL" id="BAABGM010000033">
    <property type="protein sequence ID" value="GAA4414175.1"/>
    <property type="molecule type" value="Genomic_DNA"/>
</dbReference>
<name>A0ABP8KS95_9MICO</name>
<evidence type="ECO:0000259" key="2">
    <source>
        <dbReference type="Pfam" id="PF08327"/>
    </source>
</evidence>
<accession>A0ABP8KS95</accession>
<dbReference type="InterPro" id="IPR013538">
    <property type="entry name" value="ASHA1/2-like_C"/>
</dbReference>
<dbReference type="RefSeq" id="WP_345208884.1">
    <property type="nucleotide sequence ID" value="NZ_BAABGM010000033.1"/>
</dbReference>
<sequence length="162" mass="17951">MSNSLHLDIPRGVPWIDFTREFDAPVAAVFEAHRDPDKVRQWLGPHGYEMAIDRWDFTTGGGYAYTHTGEHGTFGFRGVFHTVRENEFALQTFEFDGAPDEVALEFMWFEDLGDGRTRLRGRSIGRTVEGRDAMVESGMETGMAEGYDRLEALAAGAGAGAG</sequence>
<dbReference type="Gene3D" id="3.30.530.20">
    <property type="match status" value="1"/>
</dbReference>
<feature type="domain" description="Activator of Hsp90 ATPase homologue 1/2-like C-terminal" evidence="2">
    <location>
        <begin position="23"/>
        <end position="154"/>
    </location>
</feature>
<evidence type="ECO:0000256" key="1">
    <source>
        <dbReference type="ARBA" id="ARBA00006817"/>
    </source>
</evidence>
<dbReference type="Proteomes" id="UP001500945">
    <property type="component" value="Unassembled WGS sequence"/>
</dbReference>
<comment type="caution">
    <text evidence="3">The sequence shown here is derived from an EMBL/GenBank/DDBJ whole genome shotgun (WGS) entry which is preliminary data.</text>
</comment>
<dbReference type="Pfam" id="PF08327">
    <property type="entry name" value="AHSA1"/>
    <property type="match status" value="1"/>
</dbReference>
<dbReference type="InterPro" id="IPR023393">
    <property type="entry name" value="START-like_dom_sf"/>
</dbReference>
<dbReference type="CDD" id="cd07826">
    <property type="entry name" value="SRPBCC_CalC_Aha1-like_9"/>
    <property type="match status" value="1"/>
</dbReference>
<gene>
    <name evidence="3" type="ORF">GCM10023168_37580</name>
</gene>
<evidence type="ECO:0000313" key="3">
    <source>
        <dbReference type="EMBL" id="GAA4414175.1"/>
    </source>
</evidence>
<dbReference type="SUPFAM" id="SSF55961">
    <property type="entry name" value="Bet v1-like"/>
    <property type="match status" value="1"/>
</dbReference>
<comment type="similarity">
    <text evidence="1">Belongs to the AHA1 family.</text>
</comment>
<organism evidence="3 4">
    <name type="scientific">Fodinibacter luteus</name>
    <dbReference type="NCBI Taxonomy" id="552064"/>
    <lineage>
        <taxon>Bacteria</taxon>
        <taxon>Bacillati</taxon>
        <taxon>Actinomycetota</taxon>
        <taxon>Actinomycetes</taxon>
        <taxon>Micrococcales</taxon>
        <taxon>Intrasporangiaceae</taxon>
        <taxon>Fodinibacter (ex Wang et al. 2009)</taxon>
    </lineage>
</organism>
<proteinExistence type="inferred from homology"/>
<protein>
    <submittedName>
        <fullName evidence="3">SRPBCC family protein</fullName>
    </submittedName>
</protein>
<keyword evidence="4" id="KW-1185">Reference proteome</keyword>
<reference evidence="4" key="1">
    <citation type="journal article" date="2019" name="Int. J. Syst. Evol. Microbiol.">
        <title>The Global Catalogue of Microorganisms (GCM) 10K type strain sequencing project: providing services to taxonomists for standard genome sequencing and annotation.</title>
        <authorList>
            <consortium name="The Broad Institute Genomics Platform"/>
            <consortium name="The Broad Institute Genome Sequencing Center for Infectious Disease"/>
            <person name="Wu L."/>
            <person name="Ma J."/>
        </authorList>
    </citation>
    <scope>NUCLEOTIDE SEQUENCE [LARGE SCALE GENOMIC DNA]</scope>
    <source>
        <strain evidence="4">JCM 17809</strain>
    </source>
</reference>
<evidence type="ECO:0000313" key="4">
    <source>
        <dbReference type="Proteomes" id="UP001500945"/>
    </source>
</evidence>